<keyword evidence="7" id="KW-1185">Reference proteome</keyword>
<dbReference type="FunFam" id="3.40.190.290:FF:000001">
    <property type="entry name" value="Transcriptional regulator, LysR family"/>
    <property type="match status" value="1"/>
</dbReference>
<evidence type="ECO:0000256" key="4">
    <source>
        <dbReference type="ARBA" id="ARBA00023163"/>
    </source>
</evidence>
<keyword evidence="4" id="KW-0804">Transcription</keyword>
<dbReference type="PROSITE" id="PS50931">
    <property type="entry name" value="HTH_LYSR"/>
    <property type="match status" value="1"/>
</dbReference>
<proteinExistence type="inferred from homology"/>
<dbReference type="InterPro" id="IPR036388">
    <property type="entry name" value="WH-like_DNA-bd_sf"/>
</dbReference>
<dbReference type="InterPro" id="IPR000847">
    <property type="entry name" value="LysR_HTH_N"/>
</dbReference>
<feature type="domain" description="HTH lysR-type" evidence="5">
    <location>
        <begin position="7"/>
        <end position="62"/>
    </location>
</feature>
<dbReference type="FunFam" id="1.10.10.10:FF:000001">
    <property type="entry name" value="LysR family transcriptional regulator"/>
    <property type="match status" value="1"/>
</dbReference>
<dbReference type="PANTHER" id="PTHR30537">
    <property type="entry name" value="HTH-TYPE TRANSCRIPTIONAL REGULATOR"/>
    <property type="match status" value="1"/>
</dbReference>
<dbReference type="EMBL" id="BNCK01000002">
    <property type="protein sequence ID" value="GHF83003.1"/>
    <property type="molecule type" value="Genomic_DNA"/>
</dbReference>
<reference evidence="6" key="2">
    <citation type="submission" date="2020-09" db="EMBL/GenBank/DDBJ databases">
        <authorList>
            <person name="Sun Q."/>
            <person name="Kim S."/>
        </authorList>
    </citation>
    <scope>NUCLEOTIDE SEQUENCE</scope>
    <source>
        <strain evidence="6">KCTC 42731</strain>
    </source>
</reference>
<reference evidence="6" key="1">
    <citation type="journal article" date="2014" name="Int. J. Syst. Evol. Microbiol.">
        <title>Complete genome sequence of Corynebacterium casei LMG S-19264T (=DSM 44701T), isolated from a smear-ripened cheese.</title>
        <authorList>
            <consortium name="US DOE Joint Genome Institute (JGI-PGF)"/>
            <person name="Walter F."/>
            <person name="Albersmeier A."/>
            <person name="Kalinowski J."/>
            <person name="Ruckert C."/>
        </authorList>
    </citation>
    <scope>NUCLEOTIDE SEQUENCE</scope>
    <source>
        <strain evidence="6">KCTC 42731</strain>
    </source>
</reference>
<dbReference type="GO" id="GO:0043565">
    <property type="term" value="F:sequence-specific DNA binding"/>
    <property type="evidence" value="ECO:0007669"/>
    <property type="project" value="TreeGrafter"/>
</dbReference>
<dbReference type="InterPro" id="IPR058163">
    <property type="entry name" value="LysR-type_TF_proteobact-type"/>
</dbReference>
<comment type="caution">
    <text evidence="6">The sequence shown here is derived from an EMBL/GenBank/DDBJ whole genome shotgun (WGS) entry which is preliminary data.</text>
</comment>
<evidence type="ECO:0000313" key="6">
    <source>
        <dbReference type="EMBL" id="GHF83003.1"/>
    </source>
</evidence>
<dbReference type="Proteomes" id="UP000623842">
    <property type="component" value="Unassembled WGS sequence"/>
</dbReference>
<evidence type="ECO:0000256" key="3">
    <source>
        <dbReference type="ARBA" id="ARBA00023125"/>
    </source>
</evidence>
<dbReference type="InterPro" id="IPR005119">
    <property type="entry name" value="LysR_subst-bd"/>
</dbReference>
<dbReference type="InterPro" id="IPR036390">
    <property type="entry name" value="WH_DNA-bd_sf"/>
</dbReference>
<evidence type="ECO:0000256" key="1">
    <source>
        <dbReference type="ARBA" id="ARBA00009437"/>
    </source>
</evidence>
<dbReference type="Gene3D" id="1.10.10.10">
    <property type="entry name" value="Winged helix-like DNA-binding domain superfamily/Winged helix DNA-binding domain"/>
    <property type="match status" value="1"/>
</dbReference>
<dbReference type="Pfam" id="PF00126">
    <property type="entry name" value="HTH_1"/>
    <property type="match status" value="1"/>
</dbReference>
<name>A0A919BEA1_9GAMM</name>
<evidence type="ECO:0000259" key="5">
    <source>
        <dbReference type="PROSITE" id="PS50931"/>
    </source>
</evidence>
<dbReference type="RefSeq" id="WP_189767468.1">
    <property type="nucleotide sequence ID" value="NZ_BNCK01000002.1"/>
</dbReference>
<comment type="similarity">
    <text evidence="1">Belongs to the LysR transcriptional regulatory family.</text>
</comment>
<evidence type="ECO:0000313" key="7">
    <source>
        <dbReference type="Proteomes" id="UP000623842"/>
    </source>
</evidence>
<dbReference type="Gene3D" id="3.40.190.290">
    <property type="match status" value="1"/>
</dbReference>
<dbReference type="GO" id="GO:0006351">
    <property type="term" value="P:DNA-templated transcription"/>
    <property type="evidence" value="ECO:0007669"/>
    <property type="project" value="TreeGrafter"/>
</dbReference>
<keyword evidence="2" id="KW-0805">Transcription regulation</keyword>
<dbReference type="AlphaFoldDB" id="A0A919BEA1"/>
<protein>
    <submittedName>
        <fullName evidence="6">LysR family transcriptional regulator</fullName>
    </submittedName>
</protein>
<organism evidence="6 7">
    <name type="scientific">Thalassotalea marina</name>
    <dbReference type="NCBI Taxonomy" id="1673741"/>
    <lineage>
        <taxon>Bacteria</taxon>
        <taxon>Pseudomonadati</taxon>
        <taxon>Pseudomonadota</taxon>
        <taxon>Gammaproteobacteria</taxon>
        <taxon>Alteromonadales</taxon>
        <taxon>Colwelliaceae</taxon>
        <taxon>Thalassotalea</taxon>
    </lineage>
</organism>
<accession>A0A919BEA1</accession>
<dbReference type="Pfam" id="PF03466">
    <property type="entry name" value="LysR_substrate"/>
    <property type="match status" value="1"/>
</dbReference>
<keyword evidence="3" id="KW-0238">DNA-binding</keyword>
<dbReference type="SUPFAM" id="SSF46785">
    <property type="entry name" value="Winged helix' DNA-binding domain"/>
    <property type="match status" value="1"/>
</dbReference>
<dbReference type="SUPFAM" id="SSF53850">
    <property type="entry name" value="Periplasmic binding protein-like II"/>
    <property type="match status" value="1"/>
</dbReference>
<dbReference type="PANTHER" id="PTHR30537:SF5">
    <property type="entry name" value="HTH-TYPE TRANSCRIPTIONAL ACTIVATOR TTDR-RELATED"/>
    <property type="match status" value="1"/>
</dbReference>
<gene>
    <name evidence="6" type="ORF">GCM10017161_07810</name>
</gene>
<evidence type="ECO:0000256" key="2">
    <source>
        <dbReference type="ARBA" id="ARBA00023015"/>
    </source>
</evidence>
<dbReference type="GO" id="GO:0003700">
    <property type="term" value="F:DNA-binding transcription factor activity"/>
    <property type="evidence" value="ECO:0007669"/>
    <property type="project" value="InterPro"/>
</dbReference>
<sequence length="298" mass="32948">MGDSSLFDGMVVFVKTVEIGSFSKAAEILGHSASYVSKEISKLESRLGVRLLNRTTRSITLTSAGKQYFERSQQLVIDAQSTEQAIGSMQAVPKGVLKLTAPVSLGRAHLNTILAEFLKAYPEVDLDVDYSQRKVDLVAEGYDVAIRIGTLQDSNLVAKRIGETPIAYLASPDYLKQYGTPESPSKLSSHRVISYSNLSTPKYWEFRPKSEEKVNIKVNPRLVCNDADLQVEVGVAGIAMLQLPTIFCREEIANGKLVEILPSYAPEKLGIYAVYPHRKFLSAKVDVFIKFIAKKLKT</sequence>
<dbReference type="CDD" id="cd08422">
    <property type="entry name" value="PBP2_CrgA_like"/>
    <property type="match status" value="1"/>
</dbReference>